<dbReference type="Proteomes" id="UP000886251">
    <property type="component" value="Unassembled WGS sequence"/>
</dbReference>
<name>A0A831RQ47_9GAMM</name>
<evidence type="ECO:0000313" key="1">
    <source>
        <dbReference type="EMBL" id="HEB97426.1"/>
    </source>
</evidence>
<protein>
    <submittedName>
        <fullName evidence="1">Uncharacterized protein</fullName>
    </submittedName>
</protein>
<reference evidence="1" key="1">
    <citation type="journal article" date="2020" name="mSystems">
        <title>Genome- and Community-Level Interaction Insights into Carbon Utilization and Element Cycling Functions of Hydrothermarchaeota in Hydrothermal Sediment.</title>
        <authorList>
            <person name="Zhou Z."/>
            <person name="Liu Y."/>
            <person name="Xu W."/>
            <person name="Pan J."/>
            <person name="Luo Z.H."/>
            <person name="Li M."/>
        </authorList>
    </citation>
    <scope>NUCLEOTIDE SEQUENCE [LARGE SCALE GENOMIC DNA]</scope>
    <source>
        <strain evidence="1">HyVt-443</strain>
    </source>
</reference>
<dbReference type="AlphaFoldDB" id="A0A831RQ47"/>
<proteinExistence type="predicted"/>
<accession>A0A831RQ47</accession>
<comment type="caution">
    <text evidence="1">The sequence shown here is derived from an EMBL/GenBank/DDBJ whole genome shotgun (WGS) entry which is preliminary data.</text>
</comment>
<gene>
    <name evidence="1" type="ORF">ENI96_13470</name>
</gene>
<dbReference type="EMBL" id="DRKP01000167">
    <property type="protein sequence ID" value="HEB97426.1"/>
    <property type="molecule type" value="Genomic_DNA"/>
</dbReference>
<sequence>MSALQIRLERIGIVLQGIPVELVEQAVSGLEPLLRRRLQGWRPAAAEQIDIAGLALDPVRAAPGLDAAGLRALLAEQIETGLRRALGPAGGAEGGDG</sequence>
<organism evidence="1">
    <name type="scientific">Sedimenticola thiotaurini</name>
    <dbReference type="NCBI Taxonomy" id="1543721"/>
    <lineage>
        <taxon>Bacteria</taxon>
        <taxon>Pseudomonadati</taxon>
        <taxon>Pseudomonadota</taxon>
        <taxon>Gammaproteobacteria</taxon>
        <taxon>Chromatiales</taxon>
        <taxon>Sedimenticolaceae</taxon>
        <taxon>Sedimenticola</taxon>
    </lineage>
</organism>